<dbReference type="KEGG" id="psl:Psta_1079"/>
<gene>
    <name evidence="2" type="ordered locus">Psta_1079</name>
</gene>
<keyword evidence="1" id="KW-0472">Membrane</keyword>
<keyword evidence="3" id="KW-1185">Reference proteome</keyword>
<protein>
    <submittedName>
        <fullName evidence="2">Uncharacterized protein</fullName>
    </submittedName>
</protein>
<evidence type="ECO:0000313" key="3">
    <source>
        <dbReference type="Proteomes" id="UP000001887"/>
    </source>
</evidence>
<keyword evidence="1" id="KW-0812">Transmembrane</keyword>
<reference evidence="2 3" key="1">
    <citation type="journal article" date="2009" name="Stand. Genomic Sci.">
        <title>Complete genome sequence of Pirellula staleyi type strain (ATCC 27377).</title>
        <authorList>
            <person name="Clum A."/>
            <person name="Tindall B.J."/>
            <person name="Sikorski J."/>
            <person name="Ivanova N."/>
            <person name="Mavrommatis K."/>
            <person name="Lucas S."/>
            <person name="Glavina del Rio T."/>
            <person name="Nolan M."/>
            <person name="Chen F."/>
            <person name="Tice H."/>
            <person name="Pitluck S."/>
            <person name="Cheng J.F."/>
            <person name="Chertkov O."/>
            <person name="Brettin T."/>
            <person name="Han C."/>
            <person name="Detter J.C."/>
            <person name="Kuske C."/>
            <person name="Bruce D."/>
            <person name="Goodwin L."/>
            <person name="Ovchinikova G."/>
            <person name="Pati A."/>
            <person name="Mikhailova N."/>
            <person name="Chen A."/>
            <person name="Palaniappan K."/>
            <person name="Land M."/>
            <person name="Hauser L."/>
            <person name="Chang Y.J."/>
            <person name="Jeffries C.D."/>
            <person name="Chain P."/>
            <person name="Rohde M."/>
            <person name="Goker M."/>
            <person name="Bristow J."/>
            <person name="Eisen J.A."/>
            <person name="Markowitz V."/>
            <person name="Hugenholtz P."/>
            <person name="Kyrpides N.C."/>
            <person name="Klenk H.P."/>
            <person name="Lapidus A."/>
        </authorList>
    </citation>
    <scope>NUCLEOTIDE SEQUENCE [LARGE SCALE GENOMIC DNA]</scope>
    <source>
        <strain evidence="3">ATCC 27377 / DSM 6068 / ICPB 4128</strain>
    </source>
</reference>
<evidence type="ECO:0000256" key="1">
    <source>
        <dbReference type="SAM" id="Phobius"/>
    </source>
</evidence>
<dbReference type="Proteomes" id="UP000001887">
    <property type="component" value="Chromosome"/>
</dbReference>
<accession>D2R8E5</accession>
<dbReference type="STRING" id="530564.Psta_1079"/>
<sequence>MMHRHPSTKDRDCCRCSQLPRALRKRGYASVSAVLLITVGIVTMLLVVNWTYLNLARQRTQELVTTLSYSAAHELLDDAQLEDFPAPPAYNQADDLSAARTLLDAPLTGLIARHNAVSGEPLRVNAPSDLTVLAARIEDASSPPYGANFDNTIVAGQRANTLMVNVAREASGANPVNLIIRGWGSPEAATIEGTSYATLDSRVIGFRPTSSIASPVAPLAISSDAWFVDRTSAPNDSNANNRPELDVIIQVDAGTVVTNGAFVNLNENLPFLTTNLANQIRSGVLAASVAPGGLGPATEADPMDLAAEAEVNSSVAGNLEDAFLDVIASSDPRRVFPIYDAASPGSVEVIGFIAARVLDVAIESTMLGDRLRVRLEPEFLIHRTVVTSYRDSTSTIVPENTYIHKVRLTR</sequence>
<feature type="transmembrane region" description="Helical" evidence="1">
    <location>
        <begin position="28"/>
        <end position="53"/>
    </location>
</feature>
<name>D2R8E5_PIRSD</name>
<dbReference type="AlphaFoldDB" id="D2R8E5"/>
<keyword evidence="1" id="KW-1133">Transmembrane helix</keyword>
<proteinExistence type="predicted"/>
<evidence type="ECO:0000313" key="2">
    <source>
        <dbReference type="EMBL" id="ADB15762.1"/>
    </source>
</evidence>
<organism evidence="2 3">
    <name type="scientific">Pirellula staleyi (strain ATCC 27377 / DSM 6068 / ICPB 4128)</name>
    <name type="common">Pirella staleyi</name>
    <dbReference type="NCBI Taxonomy" id="530564"/>
    <lineage>
        <taxon>Bacteria</taxon>
        <taxon>Pseudomonadati</taxon>
        <taxon>Planctomycetota</taxon>
        <taxon>Planctomycetia</taxon>
        <taxon>Pirellulales</taxon>
        <taxon>Pirellulaceae</taxon>
        <taxon>Pirellula</taxon>
    </lineage>
</organism>
<dbReference type="HOGENOM" id="CLU_670575_0_0_0"/>
<dbReference type="EMBL" id="CP001848">
    <property type="protein sequence ID" value="ADB15762.1"/>
    <property type="molecule type" value="Genomic_DNA"/>
</dbReference>